<feature type="domain" description="K+ potassium transporter C-terminal" evidence="16">
    <location>
        <begin position="497"/>
        <end position="645"/>
    </location>
</feature>
<comment type="function">
    <text evidence="13">Transport of potassium into the cell. Likely operates as a K(+):H(+) symporter.</text>
</comment>
<evidence type="ECO:0000256" key="7">
    <source>
        <dbReference type="ARBA" id="ARBA00022692"/>
    </source>
</evidence>
<evidence type="ECO:0000256" key="10">
    <source>
        <dbReference type="ARBA" id="ARBA00022989"/>
    </source>
</evidence>
<dbReference type="InterPro" id="IPR003855">
    <property type="entry name" value="K+_transporter"/>
</dbReference>
<evidence type="ECO:0000256" key="13">
    <source>
        <dbReference type="HAMAP-Rule" id="MF_01522"/>
    </source>
</evidence>
<keyword evidence="10 13" id="KW-1133">Transmembrane helix</keyword>
<keyword evidence="6 13" id="KW-0633">Potassium transport</keyword>
<evidence type="ECO:0000256" key="1">
    <source>
        <dbReference type="ARBA" id="ARBA00004141"/>
    </source>
</evidence>
<dbReference type="EMBL" id="MZMT01000013">
    <property type="protein sequence ID" value="PIO46056.1"/>
    <property type="molecule type" value="Genomic_DNA"/>
</dbReference>
<dbReference type="PANTHER" id="PTHR30540:SF79">
    <property type="entry name" value="LOW AFFINITY POTASSIUM TRANSPORT SYSTEM PROTEIN KUP"/>
    <property type="match status" value="1"/>
</dbReference>
<evidence type="ECO:0000256" key="11">
    <source>
        <dbReference type="ARBA" id="ARBA00023065"/>
    </source>
</evidence>
<feature type="region of interest" description="Disordered" evidence="14">
    <location>
        <begin position="1"/>
        <end position="24"/>
    </location>
</feature>
<feature type="transmembrane region" description="Helical" evidence="13">
    <location>
        <begin position="124"/>
        <end position="151"/>
    </location>
</feature>
<feature type="transmembrane region" description="Helical" evidence="13">
    <location>
        <begin position="73"/>
        <end position="94"/>
    </location>
</feature>
<protein>
    <recommendedName>
        <fullName evidence="13">Probable potassium transport system protein Kup</fullName>
    </recommendedName>
</protein>
<dbReference type="Pfam" id="PF02705">
    <property type="entry name" value="K_trans"/>
    <property type="match status" value="1"/>
</dbReference>
<keyword evidence="4 13" id="KW-1003">Cell membrane</keyword>
<evidence type="ECO:0000313" key="18">
    <source>
        <dbReference type="Proteomes" id="UP000232163"/>
    </source>
</evidence>
<evidence type="ECO:0000256" key="8">
    <source>
        <dbReference type="ARBA" id="ARBA00022847"/>
    </source>
</evidence>
<keyword evidence="7 13" id="KW-0812">Transmembrane</keyword>
<comment type="catalytic activity">
    <reaction evidence="13">
        <text>K(+)(in) + H(+)(in) = K(+)(out) + H(+)(out)</text>
        <dbReference type="Rhea" id="RHEA:28490"/>
        <dbReference type="ChEBI" id="CHEBI:15378"/>
        <dbReference type="ChEBI" id="CHEBI:29103"/>
    </reaction>
</comment>
<dbReference type="KEGG" id="pht:BLM14_22825"/>
<reference evidence="17 18" key="1">
    <citation type="journal article" date="2017" name="Int J Environ Stud">
        <title>Does the Miocene-Pliocene relict legume Oxytropis triphylla form nitrogen-fixing nodules with a combination of bacterial strains?</title>
        <authorList>
            <person name="Safronova V."/>
            <person name="Belimov A."/>
            <person name="Sazanova A."/>
            <person name="Kuznetsova I."/>
            <person name="Popova J."/>
            <person name="Andronov E."/>
            <person name="Verkhozina A."/>
            <person name="Tikhonovich I."/>
        </authorList>
    </citation>
    <scope>NUCLEOTIDE SEQUENCE [LARGE SCALE GENOMIC DNA]</scope>
    <source>
        <strain evidence="17 18">Tri-38</strain>
    </source>
</reference>
<dbReference type="InterPro" id="IPR023051">
    <property type="entry name" value="Kup"/>
</dbReference>
<organism evidence="17 18">
    <name type="scientific">Phyllobacterium zundukense</name>
    <dbReference type="NCBI Taxonomy" id="1867719"/>
    <lineage>
        <taxon>Bacteria</taxon>
        <taxon>Pseudomonadati</taxon>
        <taxon>Pseudomonadota</taxon>
        <taxon>Alphaproteobacteria</taxon>
        <taxon>Hyphomicrobiales</taxon>
        <taxon>Phyllobacteriaceae</taxon>
        <taxon>Phyllobacterium</taxon>
    </lineage>
</organism>
<evidence type="ECO:0000256" key="4">
    <source>
        <dbReference type="ARBA" id="ARBA00022475"/>
    </source>
</evidence>
<feature type="transmembrane region" description="Helical" evidence="13">
    <location>
        <begin position="446"/>
        <end position="464"/>
    </location>
</feature>
<evidence type="ECO:0000256" key="6">
    <source>
        <dbReference type="ARBA" id="ARBA00022538"/>
    </source>
</evidence>
<sequence>MATNATSGAQPATENELRNNLSDPDAVHKETYPVLVLGALGVVYGDIGTSPIYAFREALHAASTDGSLLRADVLGIVSMIFWALTLIVTVKYILFVLRADNDGEGGILSLMALARESYKTRPRLILGIGIVGAALFYGDAVITPAISVLSAIEGLEIVTPAFTPYVVPITITILLALFSVQRYGTARMAFFFGPITLAWFLALGFFGLWHVFDDLSVLAAVNPHYGFDYIVRNQGTAFATIGTVFLAVTGAEALYADLGHFGRRPISTAWMWIVFPCLLLNYFGQGAFVLAHGEAAKNPFFEMFPPWALLPMVILATAATVIASQAVISGAYSLSRQAVQLNLLPRLHIAHTSEKQSGQVYLPRINFLLGLVVVLLVLGFERSTNLAAAYGIAVTGNMLVTTTLLFIVMTRIWQWRFWVAAFTTACFLIIDITFVGANLIKVIDGGWASLLIAILIVLIMSTWVKGSRQLQKKIGQGDVPLELISTKLAQSPPTIVPGTAVFLTGNPKSTPVALMHSLKHYKVLHERNVILNVVTAPSPVVRKSDRMRIEPIDDRFMQITLTFGYMERPNVPRTLAIFKAAGWKFDIMTTSFFLSRRSLRASPRSDMPFWQDKLFIALARSASDATEYFQIPTGRVVEIGTQVTI</sequence>
<dbReference type="PANTHER" id="PTHR30540">
    <property type="entry name" value="OSMOTIC STRESS POTASSIUM TRANSPORTER"/>
    <property type="match status" value="1"/>
</dbReference>
<keyword evidence="5" id="KW-0997">Cell inner membrane</keyword>
<dbReference type="AlphaFoldDB" id="A0A2N9W2T8"/>
<name>A0A2N9W2T8_9HYPH</name>
<keyword evidence="11 13" id="KW-0406">Ion transport</keyword>
<feature type="transmembrane region" description="Helical" evidence="13">
    <location>
        <begin position="237"/>
        <end position="256"/>
    </location>
</feature>
<dbReference type="Proteomes" id="UP000232163">
    <property type="component" value="Unassembled WGS sequence"/>
</dbReference>
<dbReference type="InterPro" id="IPR053951">
    <property type="entry name" value="K_trans_N"/>
</dbReference>
<dbReference type="GO" id="GO:0015293">
    <property type="term" value="F:symporter activity"/>
    <property type="evidence" value="ECO:0007669"/>
    <property type="project" value="UniProtKB-UniRule"/>
</dbReference>
<gene>
    <name evidence="17" type="primary">trkD</name>
    <name evidence="13" type="synonym">kup</name>
    <name evidence="17" type="ORF">B5P45_04385</name>
</gene>
<dbReference type="GO" id="GO:0015079">
    <property type="term" value="F:potassium ion transmembrane transporter activity"/>
    <property type="evidence" value="ECO:0007669"/>
    <property type="project" value="UniProtKB-UniRule"/>
</dbReference>
<feature type="compositionally biased region" description="Polar residues" evidence="14">
    <location>
        <begin position="1"/>
        <end position="22"/>
    </location>
</feature>
<evidence type="ECO:0000259" key="15">
    <source>
        <dbReference type="Pfam" id="PF02705"/>
    </source>
</evidence>
<feature type="transmembrane region" description="Helical" evidence="13">
    <location>
        <begin position="308"/>
        <end position="328"/>
    </location>
</feature>
<comment type="similarity">
    <text evidence="2 13">Belongs to the HAK/KUP transporter (TC 2.A.72) family.</text>
</comment>
<evidence type="ECO:0000256" key="9">
    <source>
        <dbReference type="ARBA" id="ARBA00022958"/>
    </source>
</evidence>
<evidence type="ECO:0000259" key="16">
    <source>
        <dbReference type="Pfam" id="PF22776"/>
    </source>
</evidence>
<feature type="transmembrane region" description="Helical" evidence="13">
    <location>
        <begin position="415"/>
        <end position="440"/>
    </location>
</feature>
<evidence type="ECO:0000256" key="14">
    <source>
        <dbReference type="SAM" id="MobiDB-lite"/>
    </source>
</evidence>
<proteinExistence type="inferred from homology"/>
<dbReference type="InterPro" id="IPR053952">
    <property type="entry name" value="K_trans_C"/>
</dbReference>
<keyword evidence="12 13" id="KW-0472">Membrane</keyword>
<evidence type="ECO:0000256" key="12">
    <source>
        <dbReference type="ARBA" id="ARBA00023136"/>
    </source>
</evidence>
<feature type="transmembrane region" description="Helical" evidence="13">
    <location>
        <begin position="268"/>
        <end position="288"/>
    </location>
</feature>
<feature type="transmembrane region" description="Helical" evidence="13">
    <location>
        <begin position="361"/>
        <end position="380"/>
    </location>
</feature>
<feature type="domain" description="K+ potassium transporter integral membrane" evidence="15">
    <location>
        <begin position="36"/>
        <end position="484"/>
    </location>
</feature>
<comment type="subcellular location">
    <subcellularLocation>
        <location evidence="13">Cell membrane</location>
        <topology evidence="13">Multi-pass membrane protein</topology>
    </subcellularLocation>
    <subcellularLocation>
        <location evidence="1">Membrane</location>
        <topology evidence="1">Multi-pass membrane protein</topology>
    </subcellularLocation>
</comment>
<dbReference type="GO" id="GO:0005886">
    <property type="term" value="C:plasma membrane"/>
    <property type="evidence" value="ECO:0007669"/>
    <property type="project" value="UniProtKB-SubCell"/>
</dbReference>
<dbReference type="Pfam" id="PF22776">
    <property type="entry name" value="K_trans_C"/>
    <property type="match status" value="1"/>
</dbReference>
<evidence type="ECO:0000313" key="17">
    <source>
        <dbReference type="EMBL" id="PIO46056.1"/>
    </source>
</evidence>
<feature type="transmembrane region" description="Helical" evidence="13">
    <location>
        <begin position="386"/>
        <end position="408"/>
    </location>
</feature>
<accession>A0A2N9W2T8</accession>
<dbReference type="HAMAP" id="MF_01522">
    <property type="entry name" value="Kup"/>
    <property type="match status" value="1"/>
</dbReference>
<keyword evidence="9 13" id="KW-0630">Potassium</keyword>
<keyword evidence="3 13" id="KW-0813">Transport</keyword>
<evidence type="ECO:0000256" key="2">
    <source>
        <dbReference type="ARBA" id="ARBA00007019"/>
    </source>
</evidence>
<comment type="caution">
    <text evidence="17">The sequence shown here is derived from an EMBL/GenBank/DDBJ whole genome shotgun (WGS) entry which is preliminary data.</text>
</comment>
<evidence type="ECO:0000256" key="5">
    <source>
        <dbReference type="ARBA" id="ARBA00022519"/>
    </source>
</evidence>
<evidence type="ECO:0000256" key="3">
    <source>
        <dbReference type="ARBA" id="ARBA00022448"/>
    </source>
</evidence>
<keyword evidence="8 13" id="KW-0769">Symport</keyword>
<feature type="transmembrane region" description="Helical" evidence="13">
    <location>
        <begin position="190"/>
        <end position="212"/>
    </location>
</feature>
<feature type="transmembrane region" description="Helical" evidence="13">
    <location>
        <begin position="157"/>
        <end position="178"/>
    </location>
</feature>
<keyword evidence="18" id="KW-1185">Reference proteome</keyword>